<dbReference type="EMBL" id="ML994639">
    <property type="protein sequence ID" value="KAF2184217.1"/>
    <property type="molecule type" value="Genomic_DNA"/>
</dbReference>
<dbReference type="Gene3D" id="1.20.1250.20">
    <property type="entry name" value="MFS general substrate transporter like domains"/>
    <property type="match status" value="1"/>
</dbReference>
<feature type="transmembrane region" description="Helical" evidence="5">
    <location>
        <begin position="161"/>
        <end position="181"/>
    </location>
</feature>
<evidence type="ECO:0000313" key="6">
    <source>
        <dbReference type="EMBL" id="KAF2184217.1"/>
    </source>
</evidence>
<dbReference type="SUPFAM" id="SSF103473">
    <property type="entry name" value="MFS general substrate transporter"/>
    <property type="match status" value="1"/>
</dbReference>
<feature type="transmembrane region" description="Helical" evidence="5">
    <location>
        <begin position="324"/>
        <end position="342"/>
    </location>
</feature>
<name>A0A6A6DX04_9PEZI</name>
<feature type="transmembrane region" description="Helical" evidence="5">
    <location>
        <begin position="40"/>
        <end position="62"/>
    </location>
</feature>
<evidence type="ECO:0000256" key="5">
    <source>
        <dbReference type="SAM" id="Phobius"/>
    </source>
</evidence>
<dbReference type="Pfam" id="PF07690">
    <property type="entry name" value="MFS_1"/>
    <property type="match status" value="1"/>
</dbReference>
<feature type="transmembrane region" description="Helical" evidence="5">
    <location>
        <begin position="83"/>
        <end position="99"/>
    </location>
</feature>
<keyword evidence="3 5" id="KW-1133">Transmembrane helix</keyword>
<evidence type="ECO:0000256" key="3">
    <source>
        <dbReference type="ARBA" id="ARBA00022989"/>
    </source>
</evidence>
<feature type="transmembrane region" description="Helical" evidence="5">
    <location>
        <begin position="202"/>
        <end position="221"/>
    </location>
</feature>
<dbReference type="AlphaFoldDB" id="A0A6A6DX04"/>
<evidence type="ECO:0000256" key="1">
    <source>
        <dbReference type="ARBA" id="ARBA00004141"/>
    </source>
</evidence>
<dbReference type="PANTHER" id="PTHR23501">
    <property type="entry name" value="MAJOR FACILITATOR SUPERFAMILY"/>
    <property type="match status" value="1"/>
</dbReference>
<proteinExistence type="predicted"/>
<protein>
    <recommendedName>
        <fullName evidence="8">MFS general substrate transporter</fullName>
    </recommendedName>
</protein>
<comment type="subcellular location">
    <subcellularLocation>
        <location evidence="1">Membrane</location>
        <topology evidence="1">Multi-pass membrane protein</topology>
    </subcellularLocation>
</comment>
<dbReference type="OrthoDB" id="10021397at2759"/>
<feature type="transmembrane region" description="Helical" evidence="5">
    <location>
        <begin position="130"/>
        <end position="149"/>
    </location>
</feature>
<dbReference type="InterPro" id="IPR011701">
    <property type="entry name" value="MFS"/>
</dbReference>
<feature type="transmembrane region" description="Helical" evidence="5">
    <location>
        <begin position="289"/>
        <end position="312"/>
    </location>
</feature>
<feature type="transmembrane region" description="Helical" evidence="5">
    <location>
        <begin position="233"/>
        <end position="252"/>
    </location>
</feature>
<organism evidence="6 7">
    <name type="scientific">Zopfia rhizophila CBS 207.26</name>
    <dbReference type="NCBI Taxonomy" id="1314779"/>
    <lineage>
        <taxon>Eukaryota</taxon>
        <taxon>Fungi</taxon>
        <taxon>Dikarya</taxon>
        <taxon>Ascomycota</taxon>
        <taxon>Pezizomycotina</taxon>
        <taxon>Dothideomycetes</taxon>
        <taxon>Dothideomycetes incertae sedis</taxon>
        <taxon>Zopfiaceae</taxon>
        <taxon>Zopfia</taxon>
    </lineage>
</organism>
<dbReference type="GO" id="GO:0005886">
    <property type="term" value="C:plasma membrane"/>
    <property type="evidence" value="ECO:0007669"/>
    <property type="project" value="TreeGrafter"/>
</dbReference>
<feature type="transmembrane region" description="Helical" evidence="5">
    <location>
        <begin position="264"/>
        <end position="283"/>
    </location>
</feature>
<dbReference type="PANTHER" id="PTHR23501:SF198">
    <property type="entry name" value="AZOLE RESISTANCE PROTEIN 1-RELATED"/>
    <property type="match status" value="1"/>
</dbReference>
<keyword evidence="4 5" id="KW-0472">Membrane</keyword>
<evidence type="ECO:0000313" key="7">
    <source>
        <dbReference type="Proteomes" id="UP000800200"/>
    </source>
</evidence>
<evidence type="ECO:0000256" key="2">
    <source>
        <dbReference type="ARBA" id="ARBA00022692"/>
    </source>
</evidence>
<accession>A0A6A6DX04</accession>
<keyword evidence="2 5" id="KW-0812">Transmembrane</keyword>
<evidence type="ECO:0000256" key="4">
    <source>
        <dbReference type="ARBA" id="ARBA00023136"/>
    </source>
</evidence>
<dbReference type="InterPro" id="IPR036259">
    <property type="entry name" value="MFS_trans_sf"/>
</dbReference>
<gene>
    <name evidence="6" type="ORF">K469DRAFT_727769</name>
</gene>
<dbReference type="GO" id="GO:0022857">
    <property type="term" value="F:transmembrane transporter activity"/>
    <property type="evidence" value="ECO:0007669"/>
    <property type="project" value="InterPro"/>
</dbReference>
<feature type="transmembrane region" description="Helical" evidence="5">
    <location>
        <begin position="348"/>
        <end position="368"/>
    </location>
</feature>
<evidence type="ECO:0008006" key="8">
    <source>
        <dbReference type="Google" id="ProtNLM"/>
    </source>
</evidence>
<feature type="transmembrane region" description="Helical" evidence="5">
    <location>
        <begin position="105"/>
        <end position="123"/>
    </location>
</feature>
<feature type="transmembrane region" description="Helical" evidence="5">
    <location>
        <begin position="380"/>
        <end position="397"/>
    </location>
</feature>
<keyword evidence="7" id="KW-1185">Reference proteome</keyword>
<reference evidence="6" key="1">
    <citation type="journal article" date="2020" name="Stud. Mycol.">
        <title>101 Dothideomycetes genomes: a test case for predicting lifestyles and emergence of pathogens.</title>
        <authorList>
            <person name="Haridas S."/>
            <person name="Albert R."/>
            <person name="Binder M."/>
            <person name="Bloem J."/>
            <person name="Labutti K."/>
            <person name="Salamov A."/>
            <person name="Andreopoulos B."/>
            <person name="Baker S."/>
            <person name="Barry K."/>
            <person name="Bills G."/>
            <person name="Bluhm B."/>
            <person name="Cannon C."/>
            <person name="Castanera R."/>
            <person name="Culley D."/>
            <person name="Daum C."/>
            <person name="Ezra D."/>
            <person name="Gonzalez J."/>
            <person name="Henrissat B."/>
            <person name="Kuo A."/>
            <person name="Liang C."/>
            <person name="Lipzen A."/>
            <person name="Lutzoni F."/>
            <person name="Magnuson J."/>
            <person name="Mondo S."/>
            <person name="Nolan M."/>
            <person name="Ohm R."/>
            <person name="Pangilinan J."/>
            <person name="Park H.-J."/>
            <person name="Ramirez L."/>
            <person name="Alfaro M."/>
            <person name="Sun H."/>
            <person name="Tritt A."/>
            <person name="Yoshinaga Y."/>
            <person name="Zwiers L.-H."/>
            <person name="Turgeon B."/>
            <person name="Goodwin S."/>
            <person name="Spatafora J."/>
            <person name="Crous P."/>
            <person name="Grigoriev I."/>
        </authorList>
    </citation>
    <scope>NUCLEOTIDE SEQUENCE</scope>
    <source>
        <strain evidence="6">CBS 207.26</strain>
    </source>
</reference>
<sequence length="398" mass="43397">MVATEEPKESSAGAVPSVAETTIDPENEVTGATLLLVHTGIYLCTFLVGFDSNLIATAVVVITSQFSSINDLAKSTLNSPKKITYLIYLSIFAAGTPIARRAVASFGASGVFAKGFMILTTIIPVHKRAIWTATMSSTFAIASIVGPVLGGSFTQHMTWRWCFYTNLPIGGFSAIIVLFYFRVRSAATEKAPLMEKLKGLGGVRFIIFAASITILPLALQRGGTSYAVMIPPWLFNAHGNVWLICASSFFVNGPFRTIGYWLPLWFRAVLWVSLTSSGIRYLPTVISNILALYIGAGILFGEAIVCLGAGLLTTLYLGLSDGRWIAYQIFGGMGYSLVDNLAHLGMQASLLIDVVPIKKTFITIIFISKAFFYKKLNSTFKVNVIIYVIIIFYILNYF</sequence>
<dbReference type="Proteomes" id="UP000800200">
    <property type="component" value="Unassembled WGS sequence"/>
</dbReference>